<evidence type="ECO:0000313" key="2">
    <source>
        <dbReference type="Proteomes" id="UP000757232"/>
    </source>
</evidence>
<sequence>MEAKKEYEGVTQERKYPEEVLKITRQYRPDLKTVLNDPWFKVGSDKLKKIFKRISKRLDFYKAPADWE</sequence>
<gene>
    <name evidence="1" type="ORF">A7U60_g2280</name>
</gene>
<dbReference type="EMBL" id="LNZH02000128">
    <property type="protein sequence ID" value="OCB90488.1"/>
    <property type="molecule type" value="Genomic_DNA"/>
</dbReference>
<accession>A0A9Q5I2I4</accession>
<protein>
    <submittedName>
        <fullName evidence="1">Uncharacterized protein</fullName>
    </submittedName>
</protein>
<evidence type="ECO:0000313" key="1">
    <source>
        <dbReference type="EMBL" id="OCB90488.1"/>
    </source>
</evidence>
<dbReference type="Proteomes" id="UP000757232">
    <property type="component" value="Unassembled WGS sequence"/>
</dbReference>
<keyword evidence="2" id="KW-1185">Reference proteome</keyword>
<comment type="caution">
    <text evidence="1">The sequence shown here is derived from an EMBL/GenBank/DDBJ whole genome shotgun (WGS) entry which is preliminary data.</text>
</comment>
<dbReference type="AlphaFoldDB" id="A0A9Q5I2I4"/>
<proteinExistence type="predicted"/>
<reference evidence="1" key="1">
    <citation type="submission" date="2016-06" db="EMBL/GenBank/DDBJ databases">
        <title>Draft Genome sequence of the fungus Inonotus baumii.</title>
        <authorList>
            <person name="Zhu H."/>
            <person name="Lin W."/>
        </authorList>
    </citation>
    <scope>NUCLEOTIDE SEQUENCE</scope>
    <source>
        <strain evidence="1">821</strain>
    </source>
</reference>
<organism evidence="1 2">
    <name type="scientific">Sanghuangporus baumii</name>
    <name type="common">Phellinus baumii</name>
    <dbReference type="NCBI Taxonomy" id="108892"/>
    <lineage>
        <taxon>Eukaryota</taxon>
        <taxon>Fungi</taxon>
        <taxon>Dikarya</taxon>
        <taxon>Basidiomycota</taxon>
        <taxon>Agaricomycotina</taxon>
        <taxon>Agaricomycetes</taxon>
        <taxon>Hymenochaetales</taxon>
        <taxon>Hymenochaetaceae</taxon>
        <taxon>Sanghuangporus</taxon>
    </lineage>
</organism>
<name>A0A9Q5I2I4_SANBA</name>